<dbReference type="Pfam" id="PF05299">
    <property type="entry name" value="Peptidase_M61"/>
    <property type="match status" value="1"/>
</dbReference>
<protein>
    <submittedName>
        <fullName evidence="3">M61 glycyl aminopeptidase</fullName>
    </submittedName>
</protein>
<dbReference type="RefSeq" id="WP_143902217.1">
    <property type="nucleotide sequence ID" value="NZ_VJOL01000021.1"/>
</dbReference>
<dbReference type="InterPro" id="IPR007963">
    <property type="entry name" value="Peptidase_M61_catalytic"/>
</dbReference>
<dbReference type="SUPFAM" id="SSF50156">
    <property type="entry name" value="PDZ domain-like"/>
    <property type="match status" value="1"/>
</dbReference>
<dbReference type="EMBL" id="VJOL01000021">
    <property type="protein sequence ID" value="TSE29724.1"/>
    <property type="molecule type" value="Genomic_DNA"/>
</dbReference>
<dbReference type="Proteomes" id="UP000318542">
    <property type="component" value="Unassembled WGS sequence"/>
</dbReference>
<dbReference type="InterPro" id="IPR036034">
    <property type="entry name" value="PDZ_sf"/>
</dbReference>
<dbReference type="GO" id="GO:0004177">
    <property type="term" value="F:aminopeptidase activity"/>
    <property type="evidence" value="ECO:0007669"/>
    <property type="project" value="UniProtKB-KW"/>
</dbReference>
<feature type="domain" description="Peptidase M61 N-terminal" evidence="2">
    <location>
        <begin position="22"/>
        <end position="210"/>
    </location>
</feature>
<dbReference type="Gene3D" id="2.60.40.3650">
    <property type="match status" value="1"/>
</dbReference>
<accession>A0A554X1K7</accession>
<reference evidence="3 4" key="1">
    <citation type="submission" date="2019-07" db="EMBL/GenBank/DDBJ databases">
        <title>Tepidimonas thermarum AA-1 draft genome.</title>
        <authorList>
            <person name="Da Costa M.S."/>
            <person name="Froufe H.J.C."/>
            <person name="Egas C."/>
            <person name="Albuquerque L."/>
        </authorList>
    </citation>
    <scope>NUCLEOTIDE SEQUENCE [LARGE SCALE GENOMIC DNA]</scope>
    <source>
        <strain evidence="3 4">AA-1</strain>
    </source>
</reference>
<feature type="domain" description="Peptidase M61 catalytic" evidence="1">
    <location>
        <begin position="322"/>
        <end position="438"/>
    </location>
</feature>
<dbReference type="AlphaFoldDB" id="A0A554X1K7"/>
<dbReference type="InterPro" id="IPR024191">
    <property type="entry name" value="Peptidase_M61"/>
</dbReference>
<dbReference type="Gene3D" id="2.30.42.10">
    <property type="match status" value="1"/>
</dbReference>
<keyword evidence="3" id="KW-0645">Protease</keyword>
<dbReference type="OrthoDB" id="9778516at2"/>
<proteinExistence type="predicted"/>
<dbReference type="InterPro" id="IPR040756">
    <property type="entry name" value="Peptidase_M61_N"/>
</dbReference>
<organism evidence="3 4">
    <name type="scientific">Tepidimonas thermarum</name>
    <dbReference type="NCBI Taxonomy" id="335431"/>
    <lineage>
        <taxon>Bacteria</taxon>
        <taxon>Pseudomonadati</taxon>
        <taxon>Pseudomonadota</taxon>
        <taxon>Betaproteobacteria</taxon>
        <taxon>Burkholderiales</taxon>
        <taxon>Tepidimonas</taxon>
    </lineage>
</organism>
<keyword evidence="4" id="KW-1185">Reference proteome</keyword>
<comment type="caution">
    <text evidence="3">The sequence shown here is derived from an EMBL/GenBank/DDBJ whole genome shotgun (WGS) entry which is preliminary data.</text>
</comment>
<keyword evidence="3" id="KW-0031">Aminopeptidase</keyword>
<dbReference type="SUPFAM" id="SSF55486">
    <property type="entry name" value="Metalloproteases ('zincins'), catalytic domain"/>
    <property type="match status" value="1"/>
</dbReference>
<keyword evidence="3" id="KW-0378">Hydrolase</keyword>
<evidence type="ECO:0000259" key="2">
    <source>
        <dbReference type="Pfam" id="PF17899"/>
    </source>
</evidence>
<dbReference type="PIRSF" id="PIRSF016493">
    <property type="entry name" value="Glycyl_aminpptds"/>
    <property type="match status" value="1"/>
</dbReference>
<sequence length="639" mass="70181">MSASARPTGGTPRRAVPPAAVRYRVEVANAHAHLWRVTLAIDHPAPRQRVSLPVWIPGSYLVREFAQHLQRLRAHVDARPVPLRALNKNTWEVDLTDAEPATTLTLCYEVYAFDPSVRTAYLDAERGFFNPTSLCLRVHGRENETHALTLAGCDATRGWRVATALRPLTPAPAGRAGAASGWRWAAGDGFGTYLAADYDELADSPVMLGDFWCGDIVVRGVPHRFVVSGAPAGFDGERLLRDTAHVCDATMTLWHGAGGAPPIDRYVFMLHATPDGYGGLEHRHSTALVCARTDLPLQPLPGALAPGPNGVPLRASDGYTTLLGLISHEYFHTWNVKRLRPREFARYDYDRENHTELLWFFEGFTSYYDDLLLLRAGLIDPATHLQLVAKSINHVRQTPGRQVQSVAQASWDAWIKYYRVQENTPNATVSYYAKGALVALCLDLTLRAEGPTTLDDVMRALWQRCAGGPMREADLRAVLRRLGGRDFGPELDAWVHGTDELPLRPLLERHGVRWQEDPAPLAEQLGVRVEEANGIRLRNVLRGGAAEAAGMAAGDEWLAVERAGDTWRVRRLDDVALHARGLDVGDTLVCWVAREGRVLRCPLPWPAPATVVQLLPASAAGGAALTPPETAGRASAKTR</sequence>
<gene>
    <name evidence="3" type="ORF">Tther_01349</name>
</gene>
<dbReference type="InterPro" id="IPR027268">
    <property type="entry name" value="Peptidase_M4/M1_CTD_sf"/>
</dbReference>
<dbReference type="Pfam" id="PF17899">
    <property type="entry name" value="Peptidase_M61_N"/>
    <property type="match status" value="1"/>
</dbReference>
<name>A0A554X1K7_9BURK</name>
<evidence type="ECO:0000313" key="3">
    <source>
        <dbReference type="EMBL" id="TSE29724.1"/>
    </source>
</evidence>
<evidence type="ECO:0000313" key="4">
    <source>
        <dbReference type="Proteomes" id="UP000318542"/>
    </source>
</evidence>
<dbReference type="Gene3D" id="1.10.390.10">
    <property type="entry name" value="Neutral Protease Domain 2"/>
    <property type="match status" value="1"/>
</dbReference>
<evidence type="ECO:0000259" key="1">
    <source>
        <dbReference type="Pfam" id="PF05299"/>
    </source>
</evidence>